<sequence length="368" mass="41864">MNSQTSSQLSTNALIQTRNQGVMQQFTKLNDEMRRFQKEVLSYKKTNWHDRIASDDSTRFRDPSHKADLVNKYINGMIDGKIARTVGCGASDIKIDSDGNTAYKPIINVNLDNMSDLKFDDYTNRTNDKIIRNIASAAFVKVFSPNGGLNSDIAELGVNWLEDAKPSTETLEKVIEFNKGKYTLHADSEDGFKPDPNTQSLVYSRNFGIEITPNKLDSLIEQYELEADKESELAEERSKKYPNIDYQRLSQSKWSDDKRRQIEENRKRREESFNEDIQRGLNETIDSYIHSSNNSNDDNEWLGKGNLLNVFHQPDVVSSNSKNQGQTVSTANLGSGITMNFWKSNDTSSNRGFLPTIDELNDRLSKAQ</sequence>
<gene>
    <name evidence="2" type="ORF">L201_003932</name>
</gene>
<reference evidence="2 3" key="1">
    <citation type="submission" date="2024-01" db="EMBL/GenBank/DDBJ databases">
        <title>Comparative genomics of Cryptococcus and Kwoniella reveals pathogenesis evolution and contrasting modes of karyotype evolution via chromosome fusion or intercentromeric recombination.</title>
        <authorList>
            <person name="Coelho M.A."/>
            <person name="David-Palma M."/>
            <person name="Shea T."/>
            <person name="Bowers K."/>
            <person name="McGinley-Smith S."/>
            <person name="Mohammad A.W."/>
            <person name="Gnirke A."/>
            <person name="Yurkov A.M."/>
            <person name="Nowrousian M."/>
            <person name="Sun S."/>
            <person name="Cuomo C.A."/>
            <person name="Heitman J."/>
        </authorList>
    </citation>
    <scope>NUCLEOTIDE SEQUENCE [LARGE SCALE GENOMIC DNA]</scope>
    <source>
        <strain evidence="2 3">CBS 6074</strain>
    </source>
</reference>
<dbReference type="EMBL" id="CP144102">
    <property type="protein sequence ID" value="WWC89014.1"/>
    <property type="molecule type" value="Genomic_DNA"/>
</dbReference>
<name>A0AAX4JVS8_9TREE</name>
<dbReference type="Proteomes" id="UP001355207">
    <property type="component" value="Chromosome 5"/>
</dbReference>
<feature type="region of interest" description="Disordered" evidence="1">
    <location>
        <begin position="250"/>
        <end position="275"/>
    </location>
</feature>
<proteinExistence type="predicted"/>
<keyword evidence="3" id="KW-1185">Reference proteome</keyword>
<evidence type="ECO:0000256" key="1">
    <source>
        <dbReference type="SAM" id="MobiDB-lite"/>
    </source>
</evidence>
<protein>
    <submittedName>
        <fullName evidence="2">Uncharacterized protein</fullName>
    </submittedName>
</protein>
<dbReference type="AlphaFoldDB" id="A0AAX4JVS8"/>
<dbReference type="GeneID" id="91094602"/>
<evidence type="ECO:0000313" key="2">
    <source>
        <dbReference type="EMBL" id="WWC89014.1"/>
    </source>
</evidence>
<dbReference type="RefSeq" id="XP_066075777.1">
    <property type="nucleotide sequence ID" value="XM_066219680.1"/>
</dbReference>
<organism evidence="2 3">
    <name type="scientific">Kwoniella dendrophila CBS 6074</name>
    <dbReference type="NCBI Taxonomy" id="1295534"/>
    <lineage>
        <taxon>Eukaryota</taxon>
        <taxon>Fungi</taxon>
        <taxon>Dikarya</taxon>
        <taxon>Basidiomycota</taxon>
        <taxon>Agaricomycotina</taxon>
        <taxon>Tremellomycetes</taxon>
        <taxon>Tremellales</taxon>
        <taxon>Cryptococcaceae</taxon>
        <taxon>Kwoniella</taxon>
    </lineage>
</organism>
<evidence type="ECO:0000313" key="3">
    <source>
        <dbReference type="Proteomes" id="UP001355207"/>
    </source>
</evidence>
<accession>A0AAX4JVS8</accession>
<feature type="compositionally biased region" description="Basic and acidic residues" evidence="1">
    <location>
        <begin position="254"/>
        <end position="275"/>
    </location>
</feature>